<evidence type="ECO:0000256" key="1">
    <source>
        <dbReference type="SAM" id="Coils"/>
    </source>
</evidence>
<dbReference type="Proteomes" id="UP000182128">
    <property type="component" value="Unassembled WGS sequence"/>
</dbReference>
<accession>A0A1A7W285</accession>
<dbReference type="EMBL" id="CWHR02000017">
    <property type="protein sequence ID" value="SBO28474.1"/>
    <property type="molecule type" value="Genomic_DNA"/>
</dbReference>
<reference evidence="5 6" key="2">
    <citation type="submission" date="2016-05" db="EMBL/GenBank/DDBJ databases">
        <authorList>
            <person name="Sharaf H."/>
        </authorList>
    </citation>
    <scope>NUCLEOTIDE SEQUENCE [LARGE SCALE GENOMIC DNA]</scope>
    <source>
        <strain evidence="5 6">H</strain>
    </source>
</reference>
<feature type="compositionally biased region" description="Basic and acidic residues" evidence="2">
    <location>
        <begin position="151"/>
        <end position="160"/>
    </location>
</feature>
<feature type="coiled-coil region" evidence="1">
    <location>
        <begin position="12"/>
        <end position="46"/>
    </location>
</feature>
<feature type="coiled-coil region" evidence="1">
    <location>
        <begin position="454"/>
        <end position="481"/>
    </location>
</feature>
<evidence type="ECO:0000313" key="6">
    <source>
        <dbReference type="Proteomes" id="UP000182142"/>
    </source>
</evidence>
<evidence type="ECO:0000313" key="5">
    <source>
        <dbReference type="Proteomes" id="UP000182128"/>
    </source>
</evidence>
<keyword evidence="1" id="KW-0175">Coiled coil</keyword>
<dbReference type="OrthoDB" id="372094at2759"/>
<dbReference type="EMBL" id="CWHQ02000045">
    <property type="protein sequence ID" value="SBO27486.1"/>
    <property type="molecule type" value="Genomic_DNA"/>
</dbReference>
<evidence type="ECO:0000313" key="4">
    <source>
        <dbReference type="EMBL" id="SBO28474.1"/>
    </source>
</evidence>
<protein>
    <submittedName>
        <fullName evidence="4">Uncharacterized protein</fullName>
    </submittedName>
</protein>
<feature type="coiled-coil region" evidence="1">
    <location>
        <begin position="368"/>
        <end position="398"/>
    </location>
</feature>
<dbReference type="Proteomes" id="UP000182142">
    <property type="component" value="Unassembled WGS sequence"/>
</dbReference>
<feature type="region of interest" description="Disordered" evidence="2">
    <location>
        <begin position="144"/>
        <end position="187"/>
    </location>
</feature>
<evidence type="ECO:0000256" key="2">
    <source>
        <dbReference type="SAM" id="MobiDB-lite"/>
    </source>
</evidence>
<evidence type="ECO:0000313" key="3">
    <source>
        <dbReference type="EMBL" id="SBO27486.1"/>
    </source>
</evidence>
<name>A0A1A7W285_PLAKH</name>
<dbReference type="AlphaFoldDB" id="A0A1A7W285"/>
<reference evidence="4" key="1">
    <citation type="submission" date="2016-05" db="EMBL/GenBank/DDBJ databases">
        <authorList>
            <person name="Lavstsen T."/>
            <person name="Jespersen J.S."/>
        </authorList>
    </citation>
    <scope>NUCLEOTIDE SEQUENCE [LARGE SCALE GENOMIC DNA]</scope>
</reference>
<proteinExistence type="predicted"/>
<sequence length="494" mass="57915">MSYLLDDKKILLKELFIRNEDIKRENENIELENRAFLKLIESYEEQTKLLKVLPYLHHVCTSLYGVENEINFNLPKDEFGPHLNELLDKAIENYKNVLKNILAKSGVDGRSPNTGLSEHEVTKDELTNRVYSIDIDDMVCVSRGSNSNEPLVREQSEGKDTPGAATAEEEPNEREVPRAEEHDASPCQTNEKNICLHWEREESTGEFYSIQSCEAHEDIQRSRLNLAEKEQLTVNEIEKLKGKIKKSTVYYDNAKTMILSMITQCKILLFELDEDIKSYNAWREKMKKDNYIMKRKDCLNAFFSDIVKKHRDKVGEARKTNHTLLNLYRKKYSNMNYIITINENINNVDFRYLHVLIHNQKLNYDRLMREHEDSYSCLRKLLNEIRETHNKIEEREGRRKEMQTIIEKNNCTLNEMNKMIIDLTNKIDTTNNISNKMNQYEDVGAMGKNSVLQCIQLNKDINNVEKKIKSYERKIDITKNVKVKTEGKRDGTKG</sequence>
<dbReference type="VEuPathDB" id="PlasmoDB:PKNH_1316400"/>
<organism evidence="4 6">
    <name type="scientific">Plasmodium knowlesi (strain H)</name>
    <dbReference type="NCBI Taxonomy" id="5851"/>
    <lineage>
        <taxon>Eukaryota</taxon>
        <taxon>Sar</taxon>
        <taxon>Alveolata</taxon>
        <taxon>Apicomplexa</taxon>
        <taxon>Aconoidasida</taxon>
        <taxon>Haemosporida</taxon>
        <taxon>Plasmodiidae</taxon>
        <taxon>Plasmodium</taxon>
        <taxon>Plasmodium (Plasmodium)</taxon>
    </lineage>
</organism>
<feature type="compositionally biased region" description="Basic and acidic residues" evidence="2">
    <location>
        <begin position="173"/>
        <end position="184"/>
    </location>
</feature>
<gene>
    <name evidence="3" type="ORF">PKNA1_C2_1316400</name>
    <name evidence="4" type="ORF">PKNA1_H1_1316400</name>
</gene>